<dbReference type="EC" id="2.1.1.222" evidence="5"/>
<dbReference type="CDD" id="cd02440">
    <property type="entry name" value="AdoMet_MTases"/>
    <property type="match status" value="1"/>
</dbReference>
<dbReference type="Gene3D" id="3.40.50.150">
    <property type="entry name" value="Vaccinia Virus protein VP39"/>
    <property type="match status" value="1"/>
</dbReference>
<keyword evidence="2 5" id="KW-0808">Transferase</keyword>
<gene>
    <name evidence="5" type="ORF">ACFL27_00990</name>
</gene>
<accession>A0ABV6YRC4</accession>
<dbReference type="Proteomes" id="UP001594351">
    <property type="component" value="Unassembled WGS sequence"/>
</dbReference>
<evidence type="ECO:0000313" key="5">
    <source>
        <dbReference type="EMBL" id="MFC1848756.1"/>
    </source>
</evidence>
<evidence type="ECO:0000313" key="6">
    <source>
        <dbReference type="Proteomes" id="UP001594351"/>
    </source>
</evidence>
<dbReference type="EMBL" id="JBHPBY010000006">
    <property type="protein sequence ID" value="MFC1848756.1"/>
    <property type="molecule type" value="Genomic_DNA"/>
</dbReference>
<keyword evidence="1 5" id="KW-0489">Methyltransferase</keyword>
<keyword evidence="6" id="KW-1185">Reference proteome</keyword>
<reference evidence="5 6" key="1">
    <citation type="submission" date="2024-09" db="EMBL/GenBank/DDBJ databases">
        <title>Laminarin stimulates single cell rates of sulfate reduction while oxygen inhibits transcriptomic activity in coastal marine sediment.</title>
        <authorList>
            <person name="Lindsay M."/>
            <person name="Orcutt B."/>
            <person name="Emerson D."/>
            <person name="Stepanauskas R."/>
            <person name="D'Angelo T."/>
        </authorList>
    </citation>
    <scope>NUCLEOTIDE SEQUENCE [LARGE SCALE GENOMIC DNA]</scope>
    <source>
        <strain evidence="5">SAG AM-311-K15</strain>
    </source>
</reference>
<dbReference type="GO" id="GO:0032259">
    <property type="term" value="P:methylation"/>
    <property type="evidence" value="ECO:0007669"/>
    <property type="project" value="UniProtKB-KW"/>
</dbReference>
<comment type="caution">
    <text evidence="5">The sequence shown here is derived from an EMBL/GenBank/DDBJ whole genome shotgun (WGS) entry which is preliminary data.</text>
</comment>
<dbReference type="SUPFAM" id="SSF53335">
    <property type="entry name" value="S-adenosyl-L-methionine-dependent methyltransferases"/>
    <property type="match status" value="1"/>
</dbReference>
<sequence>MNVSKKERERALNQNVNCDEGHLGGYVRASPNPAPSGLHIEHGDPATWNPRLWQWVYETLNVRSILDVGCGEGHSAGYFRELGCKVLGIDGSVQAKRDSVIAHAHIIHDYNSGPFIPEGEFDLLWCCEFVEHVAEKYCSHFLATFGCAKNYIMMTYAPPGQPGWQHVNCQPKSYWIEKLETIGFVFYPILTRVTRHFAESGHYHNKGLFFVRKD</sequence>
<keyword evidence="3" id="KW-0949">S-adenosyl-L-methionine</keyword>
<dbReference type="Pfam" id="PF08241">
    <property type="entry name" value="Methyltransf_11"/>
    <property type="match status" value="1"/>
</dbReference>
<dbReference type="GO" id="GO:0102208">
    <property type="term" value="F:2-polyprenyl-6-hydroxyphenol methylase activity"/>
    <property type="evidence" value="ECO:0007669"/>
    <property type="project" value="UniProtKB-EC"/>
</dbReference>
<organism evidence="5 6">
    <name type="scientific">candidate division CSSED10-310 bacterium</name>
    <dbReference type="NCBI Taxonomy" id="2855610"/>
    <lineage>
        <taxon>Bacteria</taxon>
        <taxon>Bacteria division CSSED10-310</taxon>
    </lineage>
</organism>
<dbReference type="EC" id="2.1.1.64" evidence="5"/>
<evidence type="ECO:0000256" key="3">
    <source>
        <dbReference type="ARBA" id="ARBA00022691"/>
    </source>
</evidence>
<dbReference type="InterPro" id="IPR029063">
    <property type="entry name" value="SAM-dependent_MTases_sf"/>
</dbReference>
<evidence type="ECO:0000259" key="4">
    <source>
        <dbReference type="Pfam" id="PF08241"/>
    </source>
</evidence>
<dbReference type="InterPro" id="IPR013216">
    <property type="entry name" value="Methyltransf_11"/>
</dbReference>
<dbReference type="GO" id="GO:0061542">
    <property type="term" value="F:3-demethylubiquinol 3-O-methyltransferase activity"/>
    <property type="evidence" value="ECO:0007669"/>
    <property type="project" value="UniProtKB-EC"/>
</dbReference>
<dbReference type="PANTHER" id="PTHR43464">
    <property type="entry name" value="METHYLTRANSFERASE"/>
    <property type="match status" value="1"/>
</dbReference>
<evidence type="ECO:0000256" key="2">
    <source>
        <dbReference type="ARBA" id="ARBA00022679"/>
    </source>
</evidence>
<evidence type="ECO:0000256" key="1">
    <source>
        <dbReference type="ARBA" id="ARBA00022603"/>
    </source>
</evidence>
<proteinExistence type="predicted"/>
<dbReference type="PANTHER" id="PTHR43464:SF19">
    <property type="entry name" value="UBIQUINONE BIOSYNTHESIS O-METHYLTRANSFERASE, MITOCHONDRIAL"/>
    <property type="match status" value="1"/>
</dbReference>
<protein>
    <submittedName>
        <fullName evidence="5">Class I SAM-dependent methyltransferase</fullName>
        <ecNumber evidence="5">2.1.1.222</ecNumber>
        <ecNumber evidence="5">2.1.1.64</ecNumber>
    </submittedName>
</protein>
<name>A0ABV6YRC4_UNCC1</name>
<feature type="domain" description="Methyltransferase type 11" evidence="4">
    <location>
        <begin position="66"/>
        <end position="135"/>
    </location>
</feature>